<organism evidence="2 5">
    <name type="scientific">Adineta steineri</name>
    <dbReference type="NCBI Taxonomy" id="433720"/>
    <lineage>
        <taxon>Eukaryota</taxon>
        <taxon>Metazoa</taxon>
        <taxon>Spiralia</taxon>
        <taxon>Gnathifera</taxon>
        <taxon>Rotifera</taxon>
        <taxon>Eurotatoria</taxon>
        <taxon>Bdelloidea</taxon>
        <taxon>Adinetida</taxon>
        <taxon>Adinetidae</taxon>
        <taxon>Adineta</taxon>
    </lineage>
</organism>
<evidence type="ECO:0000313" key="4">
    <source>
        <dbReference type="Proteomes" id="UP000663832"/>
    </source>
</evidence>
<evidence type="ECO:0000313" key="2">
    <source>
        <dbReference type="EMBL" id="CAF1291090.1"/>
    </source>
</evidence>
<dbReference type="AlphaFoldDB" id="A0A815D1P0"/>
<keyword evidence="1" id="KW-0732">Signal</keyword>
<protein>
    <submittedName>
        <fullName evidence="2">Uncharacterized protein</fullName>
    </submittedName>
</protein>
<reference evidence="2" key="1">
    <citation type="submission" date="2021-02" db="EMBL/GenBank/DDBJ databases">
        <authorList>
            <person name="Nowell W R."/>
        </authorList>
    </citation>
    <scope>NUCLEOTIDE SEQUENCE</scope>
</reference>
<dbReference type="OrthoDB" id="10003974at2759"/>
<keyword evidence="4" id="KW-1185">Reference proteome</keyword>
<name>A0A815D1P0_9BILA</name>
<proteinExistence type="predicted"/>
<dbReference type="Proteomes" id="UP000663877">
    <property type="component" value="Unassembled WGS sequence"/>
</dbReference>
<dbReference type="Proteomes" id="UP000663832">
    <property type="component" value="Unassembled WGS sequence"/>
</dbReference>
<gene>
    <name evidence="2" type="ORF">BJG266_LOCUS31750</name>
    <name evidence="3" type="ORF">QVE165_LOCUS48629</name>
</gene>
<evidence type="ECO:0000256" key="1">
    <source>
        <dbReference type="SAM" id="SignalP"/>
    </source>
</evidence>
<accession>A0A815D1P0</accession>
<dbReference type="EMBL" id="CAJNOI010000486">
    <property type="protein sequence ID" value="CAF1291090.1"/>
    <property type="molecule type" value="Genomic_DNA"/>
</dbReference>
<evidence type="ECO:0000313" key="5">
    <source>
        <dbReference type="Proteomes" id="UP000663877"/>
    </source>
</evidence>
<comment type="caution">
    <text evidence="2">The sequence shown here is derived from an EMBL/GenBank/DDBJ whole genome shotgun (WGS) entry which is preliminary data.</text>
</comment>
<feature type="signal peptide" evidence="1">
    <location>
        <begin position="1"/>
        <end position="23"/>
    </location>
</feature>
<dbReference type="EMBL" id="CAJNOM010000830">
    <property type="protein sequence ID" value="CAF1569021.1"/>
    <property type="molecule type" value="Genomic_DNA"/>
</dbReference>
<sequence>MAIVQGVIFAPMLLESLVGGGSSSTDNCINNVPLDNPDYISNIRISHDSICDYPISDLNIYANGCHFNVLPSIEPVKFSIEFTSPATLTTISTGSQTNINTFTIHLFDNDGTDVEYTSTMVNDIPVITDIPNILVTSFNISILSTIDEQSPNTVTFGLTACFPLTINSNESAISSNNCPQVSLTNHPDVELIIFDDGTNVTSDLDPAGNGCNLISTGTTMTVLLHSGMSAVFSSISILSPNVNQIDVALFDEISNQPIIQSPQGSIRSSITLNPSIKNLPSNAAATLVITFLNTIDGQPPRNVKLLVNACFPTTNYNSSSIELPNVCIDSYRPSQVISIANMSLPPEYYSSDQCVCICQANIILPTSSNIIQYNPLSHTINKR</sequence>
<evidence type="ECO:0000313" key="3">
    <source>
        <dbReference type="EMBL" id="CAF1569021.1"/>
    </source>
</evidence>
<feature type="chain" id="PRO_5036227151" evidence="1">
    <location>
        <begin position="24"/>
        <end position="383"/>
    </location>
</feature>